<evidence type="ECO:0000313" key="2">
    <source>
        <dbReference type="Proteomes" id="UP000521943"/>
    </source>
</evidence>
<sequence length="181" mass="21162">MDLLFYTEYVFLWMKEDVSTFPPGARYAVQFTVTCPRFLQPLAVAIILIRMREKYLVVNRFKLPELVDFCYFYGENSQDNSVSGTLFYNRSFRRIYKDISTRSESDSDIFVSTYRRRWGITFPISTWNISIADATSNGLMDRIGQLFHRNLNSWSQTRTIFVPFEGSDLVIGNSESSDDNQ</sequence>
<comment type="caution">
    <text evidence="1">The sequence shown here is derived from an EMBL/GenBank/DDBJ whole genome shotgun (WGS) entry which is preliminary data.</text>
</comment>
<gene>
    <name evidence="1" type="ORF">DFP72DRAFT_852533</name>
</gene>
<dbReference type="OrthoDB" id="3128263at2759"/>
<proteinExistence type="predicted"/>
<accession>A0A8H6HND9</accession>
<dbReference type="Proteomes" id="UP000521943">
    <property type="component" value="Unassembled WGS sequence"/>
</dbReference>
<reference evidence="1 2" key="1">
    <citation type="submission" date="2020-07" db="EMBL/GenBank/DDBJ databases">
        <title>Comparative genomics of pyrophilous fungi reveals a link between fire events and developmental genes.</title>
        <authorList>
            <consortium name="DOE Joint Genome Institute"/>
            <person name="Steindorff A.S."/>
            <person name="Carver A."/>
            <person name="Calhoun S."/>
            <person name="Stillman K."/>
            <person name="Liu H."/>
            <person name="Lipzen A."/>
            <person name="Pangilinan J."/>
            <person name="Labutti K."/>
            <person name="Bruns T.D."/>
            <person name="Grigoriev I.V."/>
        </authorList>
    </citation>
    <scope>NUCLEOTIDE SEQUENCE [LARGE SCALE GENOMIC DNA]</scope>
    <source>
        <strain evidence="1 2">CBS 144469</strain>
    </source>
</reference>
<dbReference type="EMBL" id="JACGCI010000063">
    <property type="protein sequence ID" value="KAF6749382.1"/>
    <property type="molecule type" value="Genomic_DNA"/>
</dbReference>
<protein>
    <submittedName>
        <fullName evidence="1">Uncharacterized protein</fullName>
    </submittedName>
</protein>
<keyword evidence="2" id="KW-1185">Reference proteome</keyword>
<dbReference type="AlphaFoldDB" id="A0A8H6HND9"/>
<evidence type="ECO:0000313" key="1">
    <source>
        <dbReference type="EMBL" id="KAF6749382.1"/>
    </source>
</evidence>
<organism evidence="1 2">
    <name type="scientific">Ephemerocybe angulata</name>
    <dbReference type="NCBI Taxonomy" id="980116"/>
    <lineage>
        <taxon>Eukaryota</taxon>
        <taxon>Fungi</taxon>
        <taxon>Dikarya</taxon>
        <taxon>Basidiomycota</taxon>
        <taxon>Agaricomycotina</taxon>
        <taxon>Agaricomycetes</taxon>
        <taxon>Agaricomycetidae</taxon>
        <taxon>Agaricales</taxon>
        <taxon>Agaricineae</taxon>
        <taxon>Psathyrellaceae</taxon>
        <taxon>Ephemerocybe</taxon>
    </lineage>
</organism>
<name>A0A8H6HND9_9AGAR</name>